<dbReference type="Pfam" id="PF17820">
    <property type="entry name" value="PDZ_6"/>
    <property type="match status" value="1"/>
</dbReference>
<dbReference type="GO" id="GO:0004252">
    <property type="term" value="F:serine-type endopeptidase activity"/>
    <property type="evidence" value="ECO:0007669"/>
    <property type="project" value="UniProtKB-UniRule"/>
</dbReference>
<proteinExistence type="inferred from homology"/>
<dbReference type="Gene3D" id="3.30.230.10">
    <property type="match status" value="1"/>
</dbReference>
<dbReference type="EC" id="3.4.21.53" evidence="1"/>
<sequence length="379" mass="39105">MSLYSEGADVAPPLRVNRPRYRTGTERAASIATLVATLIGMVLLVLPAPYVLESPGPVYNTLGTAADESGKQVPLMSITGTTVYPTTGSLNLLTVSLSGTPDRPPSWWNVIGAWIDPTQTVRPMDLFFPPGVSQKQVEEQSQTDMVDSQQDAIAAALVSLGYSIPLDVIVAGVSTGSPADGILQPGDIIVSVNGAVMTGTEEVRTAVRTNGTSTAATVVLMRGGQNTTVQVTPRSIQGSPALGIAVGTAVRKGSTFPVDVKLQLDNVGGPSAGMMFALGIIDRLTPTPLTGGQSVAGTGTIDASGYVGPIGGISQKMWAAQRAGTKWFLAPRSDCPEVVGRVPPGLRVFAVATLAQARAVVEDIADGTASDSLPICPAR</sequence>
<name>A0A2A6FQU0_9MICO</name>
<comment type="similarity">
    <text evidence="1">Belongs to the peptidase S16 family.</text>
</comment>
<evidence type="ECO:0000259" key="4">
    <source>
        <dbReference type="PROSITE" id="PS51786"/>
    </source>
</evidence>
<dbReference type="InterPro" id="IPR008269">
    <property type="entry name" value="Lon_proteolytic"/>
</dbReference>
<comment type="catalytic activity">
    <reaction evidence="1">
        <text>Hydrolysis of proteins in presence of ATP.</text>
        <dbReference type="EC" id="3.4.21.53"/>
    </reaction>
</comment>
<comment type="caution">
    <text evidence="5">The sequence shown here is derived from an EMBL/GenBank/DDBJ whole genome shotgun (WGS) entry which is preliminary data.</text>
</comment>
<evidence type="ECO:0000313" key="6">
    <source>
        <dbReference type="Proteomes" id="UP000219994"/>
    </source>
</evidence>
<keyword evidence="1" id="KW-0645">Protease</keyword>
<dbReference type="InterPro" id="IPR020568">
    <property type="entry name" value="Ribosomal_Su5_D2-typ_SF"/>
</dbReference>
<dbReference type="GO" id="GO:0006508">
    <property type="term" value="P:proteolysis"/>
    <property type="evidence" value="ECO:0007669"/>
    <property type="project" value="UniProtKB-KW"/>
</dbReference>
<dbReference type="Pfam" id="PF05362">
    <property type="entry name" value="Lon_C"/>
    <property type="match status" value="1"/>
</dbReference>
<feature type="transmembrane region" description="Helical" evidence="2">
    <location>
        <begin position="28"/>
        <end position="52"/>
    </location>
</feature>
<gene>
    <name evidence="5" type="ORF">B5766_07935</name>
</gene>
<dbReference type="PROSITE" id="PS50106">
    <property type="entry name" value="PDZ"/>
    <property type="match status" value="1"/>
</dbReference>
<protein>
    <recommendedName>
        <fullName evidence="1">endopeptidase La</fullName>
        <ecNumber evidence="1">3.4.21.53</ecNumber>
    </recommendedName>
</protein>
<feature type="active site" evidence="1">
    <location>
        <position position="271"/>
    </location>
</feature>
<feature type="domain" description="Lon proteolytic" evidence="4">
    <location>
        <begin position="266"/>
        <end position="379"/>
    </location>
</feature>
<dbReference type="SUPFAM" id="SSF50156">
    <property type="entry name" value="PDZ domain-like"/>
    <property type="match status" value="1"/>
</dbReference>
<feature type="active site" evidence="1">
    <location>
        <position position="316"/>
    </location>
</feature>
<evidence type="ECO:0000256" key="2">
    <source>
        <dbReference type="SAM" id="Phobius"/>
    </source>
</evidence>
<dbReference type="Proteomes" id="UP000219994">
    <property type="component" value="Unassembled WGS sequence"/>
</dbReference>
<dbReference type="GO" id="GO:0005524">
    <property type="term" value="F:ATP binding"/>
    <property type="evidence" value="ECO:0007669"/>
    <property type="project" value="InterPro"/>
</dbReference>
<dbReference type="SUPFAM" id="SSF54211">
    <property type="entry name" value="Ribosomal protein S5 domain 2-like"/>
    <property type="match status" value="1"/>
</dbReference>
<evidence type="ECO:0000313" key="5">
    <source>
        <dbReference type="EMBL" id="PDQ35047.1"/>
    </source>
</evidence>
<evidence type="ECO:0000259" key="3">
    <source>
        <dbReference type="PROSITE" id="PS50106"/>
    </source>
</evidence>
<dbReference type="InterPro" id="IPR041489">
    <property type="entry name" value="PDZ_6"/>
</dbReference>
<dbReference type="PANTHER" id="PTHR10046">
    <property type="entry name" value="ATP DEPENDENT LON PROTEASE FAMILY MEMBER"/>
    <property type="match status" value="1"/>
</dbReference>
<dbReference type="AlphaFoldDB" id="A0A2A6FQU0"/>
<keyword evidence="1" id="KW-0378">Hydrolase</keyword>
<accession>A0A2A6FQU0</accession>
<dbReference type="EMBL" id="NAEP01000041">
    <property type="protein sequence ID" value="PDQ35047.1"/>
    <property type="molecule type" value="Genomic_DNA"/>
</dbReference>
<dbReference type="GO" id="GO:0030163">
    <property type="term" value="P:protein catabolic process"/>
    <property type="evidence" value="ECO:0007669"/>
    <property type="project" value="InterPro"/>
</dbReference>
<dbReference type="GO" id="GO:0004176">
    <property type="term" value="F:ATP-dependent peptidase activity"/>
    <property type="evidence" value="ECO:0007669"/>
    <property type="project" value="UniProtKB-UniRule"/>
</dbReference>
<dbReference type="PROSITE" id="PS51786">
    <property type="entry name" value="LON_PROTEOLYTIC"/>
    <property type="match status" value="1"/>
</dbReference>
<keyword evidence="1" id="KW-0720">Serine protease</keyword>
<reference evidence="6" key="1">
    <citation type="submission" date="2017-03" db="EMBL/GenBank/DDBJ databases">
        <authorList>
            <person name="Lund M.B."/>
        </authorList>
    </citation>
    <scope>NUCLEOTIDE SEQUENCE [LARGE SCALE GENOMIC DNA]</scope>
</reference>
<dbReference type="InterPro" id="IPR001478">
    <property type="entry name" value="PDZ"/>
</dbReference>
<keyword evidence="2" id="KW-1133">Transmembrane helix</keyword>
<keyword evidence="2" id="KW-0812">Transmembrane</keyword>
<evidence type="ECO:0000256" key="1">
    <source>
        <dbReference type="PROSITE-ProRule" id="PRU01122"/>
    </source>
</evidence>
<organism evidence="5 6">
    <name type="scientific">Candidatus Lumbricidiphila eiseniae</name>
    <dbReference type="NCBI Taxonomy" id="1969409"/>
    <lineage>
        <taxon>Bacteria</taxon>
        <taxon>Bacillati</taxon>
        <taxon>Actinomycetota</taxon>
        <taxon>Actinomycetes</taxon>
        <taxon>Micrococcales</taxon>
        <taxon>Microbacteriaceae</taxon>
        <taxon>Candidatus Lumbricidiphila</taxon>
    </lineage>
</organism>
<dbReference type="InterPro" id="IPR014721">
    <property type="entry name" value="Ribsml_uS5_D2-typ_fold_subgr"/>
</dbReference>
<dbReference type="InterPro" id="IPR036034">
    <property type="entry name" value="PDZ_sf"/>
</dbReference>
<dbReference type="SMART" id="SM00228">
    <property type="entry name" value="PDZ"/>
    <property type="match status" value="1"/>
</dbReference>
<feature type="domain" description="PDZ" evidence="3">
    <location>
        <begin position="145"/>
        <end position="224"/>
    </location>
</feature>
<keyword evidence="2" id="KW-0472">Membrane</keyword>
<dbReference type="InterPro" id="IPR027065">
    <property type="entry name" value="Lon_Prtase"/>
</dbReference>